<evidence type="ECO:0000313" key="1">
    <source>
        <dbReference type="EMBL" id="EFQ92586.1"/>
    </source>
</evidence>
<keyword evidence="2" id="KW-1185">Reference proteome</keyword>
<accession>E3RNV2</accession>
<name>E3RNV2_PYRTT</name>
<proteinExistence type="predicted"/>
<dbReference type="KEGG" id="pte:PTT_10268"/>
<organism evidence="2">
    <name type="scientific">Pyrenophora teres f. teres (strain 0-1)</name>
    <name type="common">Barley net blotch fungus</name>
    <name type="synonym">Drechslera teres f. teres</name>
    <dbReference type="NCBI Taxonomy" id="861557"/>
    <lineage>
        <taxon>Eukaryota</taxon>
        <taxon>Fungi</taxon>
        <taxon>Dikarya</taxon>
        <taxon>Ascomycota</taxon>
        <taxon>Pezizomycotina</taxon>
        <taxon>Dothideomycetes</taxon>
        <taxon>Pleosporomycetidae</taxon>
        <taxon>Pleosporales</taxon>
        <taxon>Pleosporineae</taxon>
        <taxon>Pleosporaceae</taxon>
        <taxon>Pyrenophora</taxon>
    </lineage>
</organism>
<dbReference type="Proteomes" id="UP000001067">
    <property type="component" value="Unassembled WGS sequence"/>
</dbReference>
<reference evidence="1 2" key="1">
    <citation type="journal article" date="2010" name="Genome Biol.">
        <title>A first genome assembly of the barley fungal pathogen Pyrenophora teres f. teres.</title>
        <authorList>
            <person name="Ellwood S.R."/>
            <person name="Liu Z."/>
            <person name="Syme R.A."/>
            <person name="Lai Z."/>
            <person name="Hane J.K."/>
            <person name="Keiper F."/>
            <person name="Moffat C.S."/>
            <person name="Oliver R.P."/>
            <person name="Friesen T.L."/>
        </authorList>
    </citation>
    <scope>NUCLEOTIDE SEQUENCE [LARGE SCALE GENOMIC DNA]</scope>
    <source>
        <strain evidence="1 2">0-1</strain>
    </source>
</reference>
<protein>
    <submittedName>
        <fullName evidence="1">Uncharacterized protein</fullName>
    </submittedName>
</protein>
<sequence>MAPHVAVKGDLADGVSATMAERSGTRDLGTKQTIPQQMVQAYLLSPLGLTL</sequence>
<dbReference type="AlphaFoldDB" id="E3RNV2"/>
<evidence type="ECO:0000313" key="2">
    <source>
        <dbReference type="Proteomes" id="UP000001067"/>
    </source>
</evidence>
<dbReference type="EMBL" id="GL534245">
    <property type="protein sequence ID" value="EFQ92586.1"/>
    <property type="molecule type" value="Genomic_DNA"/>
</dbReference>
<gene>
    <name evidence="1" type="ORF">PTT_10268</name>
</gene>
<dbReference type="HOGENOM" id="CLU_3107496_0_0_1"/>